<evidence type="ECO:0000313" key="2">
    <source>
        <dbReference type="EMBL" id="PIC20457.1"/>
    </source>
</evidence>
<name>A0A2G5SZJ6_9PELO</name>
<sequence>MSKKLCLAEGDGVVRKAIDDVHLSFDKSEWKSFDEDKDINTLVYKAVTTFENSAIDFSGNLDVDDMMNESWRARVFHSAFPKSIKTLEAFLDQWHKKYKSRHGTAPKESRAQLQKRIQKKFREWLEPSFHQTLDMLCTDFKKIGDDTLKAMAKRLEERAEIEAKAAEQKNASKQDPKPVADIAQEIVTAKIEEVKNDMEKKFKSLRLDPKEQQKAMLAEKWKEQEEKVAEKVMSAEIERRARLGGRKRRAMKKRVKDPTAKYLLKSVQFEEVTLDDLMEISKEVEQELKIKKETAKKQKKSEAQQEKPIETEKLEEETVDSLYEKMIEVSDKEIEFDDNPMRINTEFWAERWSFNLQRSRENMLQRMQRNQQRDDLVDTYNNTLTKKTLKQHLNQK</sequence>
<comment type="caution">
    <text evidence="2">The sequence shown here is derived from an EMBL/GenBank/DDBJ whole genome shotgun (WGS) entry which is preliminary data.</text>
</comment>
<dbReference type="EMBL" id="PDUG01000006">
    <property type="protein sequence ID" value="PIC20457.1"/>
    <property type="molecule type" value="Genomic_DNA"/>
</dbReference>
<organism evidence="2 3">
    <name type="scientific">Caenorhabditis nigoni</name>
    <dbReference type="NCBI Taxonomy" id="1611254"/>
    <lineage>
        <taxon>Eukaryota</taxon>
        <taxon>Metazoa</taxon>
        <taxon>Ecdysozoa</taxon>
        <taxon>Nematoda</taxon>
        <taxon>Chromadorea</taxon>
        <taxon>Rhabditida</taxon>
        <taxon>Rhabditina</taxon>
        <taxon>Rhabditomorpha</taxon>
        <taxon>Rhabditoidea</taxon>
        <taxon>Rhabditidae</taxon>
        <taxon>Peloderinae</taxon>
        <taxon>Caenorhabditis</taxon>
    </lineage>
</organism>
<evidence type="ECO:0000313" key="3">
    <source>
        <dbReference type="Proteomes" id="UP000230233"/>
    </source>
</evidence>
<evidence type="ECO:0000256" key="1">
    <source>
        <dbReference type="SAM" id="Coils"/>
    </source>
</evidence>
<protein>
    <submittedName>
        <fullName evidence="2">Uncharacterized protein</fullName>
    </submittedName>
</protein>
<keyword evidence="1" id="KW-0175">Coiled coil</keyword>
<dbReference type="OrthoDB" id="10358793at2759"/>
<dbReference type="AlphaFoldDB" id="A0A2G5SZJ6"/>
<feature type="coiled-coil region" evidence="1">
    <location>
        <begin position="274"/>
        <end position="305"/>
    </location>
</feature>
<dbReference type="Proteomes" id="UP000230233">
    <property type="component" value="Chromosome X"/>
</dbReference>
<reference evidence="3" key="1">
    <citation type="submission" date="2017-10" db="EMBL/GenBank/DDBJ databases">
        <title>Rapid genome shrinkage in a self-fertile nematode reveals novel sperm competition proteins.</title>
        <authorList>
            <person name="Yin D."/>
            <person name="Schwarz E.M."/>
            <person name="Thomas C.G."/>
            <person name="Felde R.L."/>
            <person name="Korf I.F."/>
            <person name="Cutter A.D."/>
            <person name="Schartner C.M."/>
            <person name="Ralston E.J."/>
            <person name="Meyer B.J."/>
            <person name="Haag E.S."/>
        </authorList>
    </citation>
    <scope>NUCLEOTIDE SEQUENCE [LARGE SCALE GENOMIC DNA]</scope>
    <source>
        <strain evidence="3">JU1422</strain>
    </source>
</reference>
<proteinExistence type="predicted"/>
<accession>A0A2G5SZJ6</accession>
<keyword evidence="3" id="KW-1185">Reference proteome</keyword>
<gene>
    <name evidence="2" type="primary">Cnig_chr_X.g25652</name>
    <name evidence="2" type="ORF">B9Z55_025652</name>
</gene>